<dbReference type="EMBL" id="VTPC01001097">
    <property type="protein sequence ID" value="KAF2903148.1"/>
    <property type="molecule type" value="Genomic_DNA"/>
</dbReference>
<accession>A0A8K0GMK7</accession>
<sequence length="168" mass="19651">MICETKLKILDLTKTKKEEQACFLVRRDEVCNISNWKYVSERIMWLIVKQGQAQVTLVVAYAPNKNDLSEAKGNFYNQLQKTFDVAKPLTRRKRRSKKKLLEKIKITELKNHERYRNLVNKKIDVLEERINTNDLEEAWSYFKNVILKATGEVCGKIKCVGTNVKATK</sequence>
<gene>
    <name evidence="1" type="ORF">ILUMI_03038</name>
</gene>
<keyword evidence="2" id="KW-1185">Reference proteome</keyword>
<dbReference type="AlphaFoldDB" id="A0A8K0GMK7"/>
<dbReference type="InterPro" id="IPR036691">
    <property type="entry name" value="Endo/exonu/phosph_ase_sf"/>
</dbReference>
<dbReference type="Gene3D" id="3.60.10.10">
    <property type="entry name" value="Endonuclease/exonuclease/phosphatase"/>
    <property type="match status" value="1"/>
</dbReference>
<proteinExistence type="predicted"/>
<reference evidence="1" key="1">
    <citation type="submission" date="2019-08" db="EMBL/GenBank/DDBJ databases">
        <title>The genome of the North American firefly Photinus pyralis.</title>
        <authorList>
            <consortium name="Photinus pyralis genome working group"/>
            <person name="Fallon T.R."/>
            <person name="Sander Lower S.E."/>
            <person name="Weng J.-K."/>
        </authorList>
    </citation>
    <scope>NUCLEOTIDE SEQUENCE</scope>
    <source>
        <strain evidence="1">TRF0915ILg1</strain>
        <tissue evidence="1">Whole body</tissue>
    </source>
</reference>
<evidence type="ECO:0000313" key="2">
    <source>
        <dbReference type="Proteomes" id="UP000801492"/>
    </source>
</evidence>
<protein>
    <submittedName>
        <fullName evidence="1">Uncharacterized protein</fullName>
    </submittedName>
</protein>
<evidence type="ECO:0000313" key="1">
    <source>
        <dbReference type="EMBL" id="KAF2903148.1"/>
    </source>
</evidence>
<organism evidence="1 2">
    <name type="scientific">Ignelater luminosus</name>
    <name type="common">Cucubano</name>
    <name type="synonym">Pyrophorus luminosus</name>
    <dbReference type="NCBI Taxonomy" id="2038154"/>
    <lineage>
        <taxon>Eukaryota</taxon>
        <taxon>Metazoa</taxon>
        <taxon>Ecdysozoa</taxon>
        <taxon>Arthropoda</taxon>
        <taxon>Hexapoda</taxon>
        <taxon>Insecta</taxon>
        <taxon>Pterygota</taxon>
        <taxon>Neoptera</taxon>
        <taxon>Endopterygota</taxon>
        <taxon>Coleoptera</taxon>
        <taxon>Polyphaga</taxon>
        <taxon>Elateriformia</taxon>
        <taxon>Elateroidea</taxon>
        <taxon>Elateridae</taxon>
        <taxon>Agrypninae</taxon>
        <taxon>Pyrophorini</taxon>
        <taxon>Ignelater</taxon>
    </lineage>
</organism>
<comment type="caution">
    <text evidence="1">The sequence shown here is derived from an EMBL/GenBank/DDBJ whole genome shotgun (WGS) entry which is preliminary data.</text>
</comment>
<dbReference type="Proteomes" id="UP000801492">
    <property type="component" value="Unassembled WGS sequence"/>
</dbReference>
<name>A0A8K0GMK7_IGNLU</name>